<keyword evidence="6 7" id="KW-0472">Membrane</keyword>
<accession>A0ABS2WSV0</accession>
<dbReference type="RefSeq" id="WP_205459142.1">
    <property type="nucleotide sequence ID" value="NZ_JAFHKK010000014.1"/>
</dbReference>
<evidence type="ECO:0000259" key="8">
    <source>
        <dbReference type="Pfam" id="PF01694"/>
    </source>
</evidence>
<evidence type="ECO:0000256" key="7">
    <source>
        <dbReference type="SAM" id="Phobius"/>
    </source>
</evidence>
<reference evidence="9 10" key="3">
    <citation type="submission" date="2021-02" db="EMBL/GenBank/DDBJ databases">
        <authorList>
            <person name="Merkel A.Y."/>
        </authorList>
    </citation>
    <scope>NUCLEOTIDE SEQUENCE [LARGE SCALE GENOMIC DNA]</scope>
    <source>
        <strain evidence="9 10">T05b</strain>
    </source>
</reference>
<dbReference type="GO" id="GO:0008233">
    <property type="term" value="F:peptidase activity"/>
    <property type="evidence" value="ECO:0007669"/>
    <property type="project" value="UniProtKB-KW"/>
</dbReference>
<reference evidence="9 10" key="1">
    <citation type="submission" date="2021-02" db="EMBL/GenBank/DDBJ databases">
        <title>Sulfurospirillum tamanensis sp. nov.</title>
        <authorList>
            <person name="Frolova A."/>
            <person name="Merkel A."/>
            <person name="Slobodkin A."/>
        </authorList>
    </citation>
    <scope>NUCLEOTIDE SEQUENCE [LARGE SCALE GENOMIC DNA]</scope>
    <source>
        <strain evidence="9 10">T05b</strain>
    </source>
</reference>
<keyword evidence="4" id="KW-0378">Hydrolase</keyword>
<evidence type="ECO:0000313" key="9">
    <source>
        <dbReference type="EMBL" id="MBN2964590.1"/>
    </source>
</evidence>
<dbReference type="GO" id="GO:0006508">
    <property type="term" value="P:proteolysis"/>
    <property type="evidence" value="ECO:0007669"/>
    <property type="project" value="UniProtKB-KW"/>
</dbReference>
<dbReference type="EMBL" id="JAFHKK010000014">
    <property type="protein sequence ID" value="MBN2964590.1"/>
    <property type="molecule type" value="Genomic_DNA"/>
</dbReference>
<evidence type="ECO:0000256" key="1">
    <source>
        <dbReference type="ARBA" id="ARBA00004141"/>
    </source>
</evidence>
<comment type="subcellular location">
    <subcellularLocation>
        <location evidence="1">Membrane</location>
        <topology evidence="1">Multi-pass membrane protein</topology>
    </subcellularLocation>
</comment>
<gene>
    <name evidence="9" type="ORF">JWV37_07345</name>
</gene>
<keyword evidence="5 7" id="KW-1133">Transmembrane helix</keyword>
<feature type="transmembrane region" description="Helical" evidence="7">
    <location>
        <begin position="50"/>
        <end position="70"/>
    </location>
</feature>
<feature type="transmembrane region" description="Helical" evidence="7">
    <location>
        <begin position="105"/>
        <end position="122"/>
    </location>
</feature>
<keyword evidence="3 7" id="KW-0812">Transmembrane</keyword>
<proteinExistence type="inferred from homology"/>
<feature type="domain" description="Peptidase S54 rhomboid" evidence="8">
    <location>
        <begin position="40"/>
        <end position="165"/>
    </location>
</feature>
<evidence type="ECO:0000313" key="10">
    <source>
        <dbReference type="Proteomes" id="UP000703590"/>
    </source>
</evidence>
<dbReference type="Gene3D" id="1.20.1540.10">
    <property type="entry name" value="Rhomboid-like"/>
    <property type="match status" value="1"/>
</dbReference>
<comment type="similarity">
    <text evidence="2">Belongs to the peptidase S54 family.</text>
</comment>
<keyword evidence="10" id="KW-1185">Reference proteome</keyword>
<evidence type="ECO:0000256" key="4">
    <source>
        <dbReference type="ARBA" id="ARBA00022801"/>
    </source>
</evidence>
<organism evidence="9 10">
    <name type="scientific">Sulfurospirillum tamanense</name>
    <dbReference type="NCBI Taxonomy" id="2813362"/>
    <lineage>
        <taxon>Bacteria</taxon>
        <taxon>Pseudomonadati</taxon>
        <taxon>Campylobacterota</taxon>
        <taxon>Epsilonproteobacteria</taxon>
        <taxon>Campylobacterales</taxon>
        <taxon>Sulfurospirillaceae</taxon>
        <taxon>Sulfurospirillum</taxon>
    </lineage>
</organism>
<feature type="transmembrane region" description="Helical" evidence="7">
    <location>
        <begin position="79"/>
        <end position="99"/>
    </location>
</feature>
<name>A0ABS2WSV0_9BACT</name>
<sequence length="168" mass="18902">MNSVLALIVANIACFLLQSFIPYSHAYFGLNRLFFDGLFLWQPFTSMFMHGGLTHLAMNMVVLFQFGTLLERTIGGRSFLALYLLGGILTSLLSFFFLYTLELNHVLVGASGAISVLIGWIARHDPYSRKGLVVALLLISFAPLLLGMNIAWYAHLFGFGVGWFWRRQ</sequence>
<evidence type="ECO:0000256" key="3">
    <source>
        <dbReference type="ARBA" id="ARBA00022692"/>
    </source>
</evidence>
<dbReference type="InterPro" id="IPR050925">
    <property type="entry name" value="Rhomboid_protease_S54"/>
</dbReference>
<evidence type="ECO:0000256" key="2">
    <source>
        <dbReference type="ARBA" id="ARBA00009045"/>
    </source>
</evidence>
<reference evidence="10" key="2">
    <citation type="submission" date="2021-02" db="EMBL/GenBank/DDBJ databases">
        <title>Sulfurospirillum tamanensis sp. nov.</title>
        <authorList>
            <person name="Merkel A.Y."/>
        </authorList>
    </citation>
    <scope>NUCLEOTIDE SEQUENCE [LARGE SCALE GENOMIC DNA]</scope>
    <source>
        <strain evidence="10">T05b</strain>
    </source>
</reference>
<dbReference type="PANTHER" id="PTHR43731:SF14">
    <property type="entry name" value="PRESENILIN-ASSOCIATED RHOMBOID-LIKE PROTEIN, MITOCHONDRIAL"/>
    <property type="match status" value="1"/>
</dbReference>
<dbReference type="Pfam" id="PF01694">
    <property type="entry name" value="Rhomboid"/>
    <property type="match status" value="1"/>
</dbReference>
<dbReference type="InterPro" id="IPR035952">
    <property type="entry name" value="Rhomboid-like_sf"/>
</dbReference>
<dbReference type="Proteomes" id="UP000703590">
    <property type="component" value="Unassembled WGS sequence"/>
</dbReference>
<evidence type="ECO:0000256" key="5">
    <source>
        <dbReference type="ARBA" id="ARBA00022989"/>
    </source>
</evidence>
<keyword evidence="9" id="KW-0645">Protease</keyword>
<protein>
    <submittedName>
        <fullName evidence="9">Rhomboid family intramembrane serine protease</fullName>
    </submittedName>
</protein>
<evidence type="ECO:0000256" key="6">
    <source>
        <dbReference type="ARBA" id="ARBA00023136"/>
    </source>
</evidence>
<dbReference type="SUPFAM" id="SSF144091">
    <property type="entry name" value="Rhomboid-like"/>
    <property type="match status" value="1"/>
</dbReference>
<feature type="transmembrane region" description="Helical" evidence="7">
    <location>
        <begin position="134"/>
        <end position="165"/>
    </location>
</feature>
<comment type="caution">
    <text evidence="9">The sequence shown here is derived from an EMBL/GenBank/DDBJ whole genome shotgun (WGS) entry which is preliminary data.</text>
</comment>
<dbReference type="InterPro" id="IPR022764">
    <property type="entry name" value="Peptidase_S54_rhomboid_dom"/>
</dbReference>
<dbReference type="PANTHER" id="PTHR43731">
    <property type="entry name" value="RHOMBOID PROTEASE"/>
    <property type="match status" value="1"/>
</dbReference>